<evidence type="ECO:0000313" key="6">
    <source>
        <dbReference type="Proteomes" id="UP000267821"/>
    </source>
</evidence>
<sequence length="394" mass="43534">MGKTPVHREGAAQDTLHSQSTPQDNRWDSCSHPAGLRSQIITILLIRHAETVDNVRHNYAGTTNSSLTNHGVLQAEALATSLVRDQEHYITHIATSTLQRAHQTATAIHRVARGALGYPQESDFGVTHCPELIERDFGSLEGKSYLEAPLTGSESHESLSSRAKVFIDSYLLPLINDHRESPIFSSSHTKTIAIVSHGVLLATLFRELVARFRIITVSPEALKAGFMVGRTPRWDNTGYTLLQLHSPSPQDPFALELLPSETQKPSQVCHKLDCELVVKEINVTRHLKGLKRTGGGIGSARADPKQRSMKDYFKSKARPQEPAAEVKNERDGDVLGLPLPQPKPQPQPFLEPFASPPLSIPDSPFRTYASMDYFPSSPLEEDQVGGMYQVSDLF</sequence>
<feature type="compositionally biased region" description="Pro residues" evidence="4">
    <location>
        <begin position="339"/>
        <end position="356"/>
    </location>
</feature>
<dbReference type="PANTHER" id="PTHR46517">
    <property type="entry name" value="FRUCTOSE-2,6-BISPHOSPHATASE TIGAR"/>
    <property type="match status" value="1"/>
</dbReference>
<keyword evidence="6" id="KW-1185">Reference proteome</keyword>
<feature type="binding site" evidence="3">
    <location>
        <begin position="47"/>
        <end position="54"/>
    </location>
    <ligand>
        <name>substrate</name>
    </ligand>
</feature>
<evidence type="ECO:0000256" key="4">
    <source>
        <dbReference type="SAM" id="MobiDB-lite"/>
    </source>
</evidence>
<reference evidence="5 6" key="1">
    <citation type="journal article" date="2018" name="Nat. Ecol. Evol.">
        <title>Pezizomycetes genomes reveal the molecular basis of ectomycorrhizal truffle lifestyle.</title>
        <authorList>
            <person name="Murat C."/>
            <person name="Payen T."/>
            <person name="Noel B."/>
            <person name="Kuo A."/>
            <person name="Morin E."/>
            <person name="Chen J."/>
            <person name="Kohler A."/>
            <person name="Krizsan K."/>
            <person name="Balestrini R."/>
            <person name="Da Silva C."/>
            <person name="Montanini B."/>
            <person name="Hainaut M."/>
            <person name="Levati E."/>
            <person name="Barry K.W."/>
            <person name="Belfiori B."/>
            <person name="Cichocki N."/>
            <person name="Clum A."/>
            <person name="Dockter R.B."/>
            <person name="Fauchery L."/>
            <person name="Guy J."/>
            <person name="Iotti M."/>
            <person name="Le Tacon F."/>
            <person name="Lindquist E.A."/>
            <person name="Lipzen A."/>
            <person name="Malagnac F."/>
            <person name="Mello A."/>
            <person name="Molinier V."/>
            <person name="Miyauchi S."/>
            <person name="Poulain J."/>
            <person name="Riccioni C."/>
            <person name="Rubini A."/>
            <person name="Sitrit Y."/>
            <person name="Splivallo R."/>
            <person name="Traeger S."/>
            <person name="Wang M."/>
            <person name="Zifcakova L."/>
            <person name="Wipf D."/>
            <person name="Zambonelli A."/>
            <person name="Paolocci F."/>
            <person name="Nowrousian M."/>
            <person name="Ottonello S."/>
            <person name="Baldrian P."/>
            <person name="Spatafora J.W."/>
            <person name="Henrissat B."/>
            <person name="Nagy L.G."/>
            <person name="Aury J.M."/>
            <person name="Wincker P."/>
            <person name="Grigoriev I.V."/>
            <person name="Bonfante P."/>
            <person name="Martin F.M."/>
        </authorList>
    </citation>
    <scope>NUCLEOTIDE SEQUENCE [LARGE SCALE GENOMIC DNA]</scope>
    <source>
        <strain evidence="5 6">ATCC MYA-4762</strain>
    </source>
</reference>
<dbReference type="EMBL" id="ML121530">
    <property type="protein sequence ID" value="RPB27979.1"/>
    <property type="molecule type" value="Genomic_DNA"/>
</dbReference>
<accession>A0A3N4M284</accession>
<dbReference type="InterPro" id="IPR013078">
    <property type="entry name" value="His_Pase_superF_clade-1"/>
</dbReference>
<dbReference type="GO" id="GO:0045820">
    <property type="term" value="P:negative regulation of glycolytic process"/>
    <property type="evidence" value="ECO:0007669"/>
    <property type="project" value="TreeGrafter"/>
</dbReference>
<dbReference type="Gene3D" id="3.40.50.1240">
    <property type="entry name" value="Phosphoglycerate mutase-like"/>
    <property type="match status" value="1"/>
</dbReference>
<dbReference type="GO" id="GO:0004331">
    <property type="term" value="F:fructose-2,6-bisphosphate 2-phosphatase activity"/>
    <property type="evidence" value="ECO:0007669"/>
    <property type="project" value="TreeGrafter"/>
</dbReference>
<feature type="compositionally biased region" description="Basic and acidic residues" evidence="4">
    <location>
        <begin position="302"/>
        <end position="314"/>
    </location>
</feature>
<feature type="compositionally biased region" description="Basic and acidic residues" evidence="4">
    <location>
        <begin position="324"/>
        <end position="333"/>
    </location>
</feature>
<feature type="region of interest" description="Disordered" evidence="4">
    <location>
        <begin position="294"/>
        <end position="356"/>
    </location>
</feature>
<protein>
    <submittedName>
        <fullName evidence="5">Phosphoglycerate mutase-like protein</fullName>
    </submittedName>
</protein>
<dbReference type="Proteomes" id="UP000267821">
    <property type="component" value="Unassembled WGS sequence"/>
</dbReference>
<dbReference type="SUPFAM" id="SSF53254">
    <property type="entry name" value="Phosphoglycerate mutase-like"/>
    <property type="match status" value="1"/>
</dbReference>
<keyword evidence="1" id="KW-0378">Hydrolase</keyword>
<dbReference type="GO" id="GO:0043456">
    <property type="term" value="P:regulation of pentose-phosphate shunt"/>
    <property type="evidence" value="ECO:0007669"/>
    <property type="project" value="TreeGrafter"/>
</dbReference>
<feature type="active site" description="Tele-phosphohistidine intermediate" evidence="2">
    <location>
        <position position="48"/>
    </location>
</feature>
<proteinExistence type="predicted"/>
<feature type="region of interest" description="Disordered" evidence="4">
    <location>
        <begin position="1"/>
        <end position="31"/>
    </location>
</feature>
<organism evidence="5 6">
    <name type="scientific">Terfezia boudieri ATCC MYA-4762</name>
    <dbReference type="NCBI Taxonomy" id="1051890"/>
    <lineage>
        <taxon>Eukaryota</taxon>
        <taxon>Fungi</taxon>
        <taxon>Dikarya</taxon>
        <taxon>Ascomycota</taxon>
        <taxon>Pezizomycotina</taxon>
        <taxon>Pezizomycetes</taxon>
        <taxon>Pezizales</taxon>
        <taxon>Pezizaceae</taxon>
        <taxon>Terfezia</taxon>
    </lineage>
</organism>
<evidence type="ECO:0000256" key="3">
    <source>
        <dbReference type="PIRSR" id="PIRSR613078-2"/>
    </source>
</evidence>
<dbReference type="STRING" id="1051890.A0A3N4M284"/>
<dbReference type="InterPro" id="IPR051695">
    <property type="entry name" value="Phosphoglycerate_Mutase"/>
</dbReference>
<gene>
    <name evidence="5" type="ORF">L211DRAFT_778798</name>
</gene>
<feature type="compositionally biased region" description="Polar residues" evidence="4">
    <location>
        <begin position="15"/>
        <end position="24"/>
    </location>
</feature>
<dbReference type="PANTHER" id="PTHR46517:SF1">
    <property type="entry name" value="FRUCTOSE-2,6-BISPHOSPHATASE TIGAR"/>
    <property type="match status" value="1"/>
</dbReference>
<evidence type="ECO:0000256" key="2">
    <source>
        <dbReference type="PIRSR" id="PIRSR613078-1"/>
    </source>
</evidence>
<dbReference type="GO" id="GO:0005829">
    <property type="term" value="C:cytosol"/>
    <property type="evidence" value="ECO:0007669"/>
    <property type="project" value="TreeGrafter"/>
</dbReference>
<dbReference type="InParanoid" id="A0A3N4M284"/>
<evidence type="ECO:0000313" key="5">
    <source>
        <dbReference type="EMBL" id="RPB27979.1"/>
    </source>
</evidence>
<feature type="compositionally biased region" description="Basic and acidic residues" evidence="4">
    <location>
        <begin position="1"/>
        <end position="11"/>
    </location>
</feature>
<name>A0A3N4M284_9PEZI</name>
<evidence type="ECO:0000256" key="1">
    <source>
        <dbReference type="ARBA" id="ARBA00022801"/>
    </source>
</evidence>
<dbReference type="SMART" id="SM00855">
    <property type="entry name" value="PGAM"/>
    <property type="match status" value="1"/>
</dbReference>
<feature type="active site" description="Proton donor/acceptor" evidence="2">
    <location>
        <position position="134"/>
    </location>
</feature>
<dbReference type="CDD" id="cd07067">
    <property type="entry name" value="HP_PGM_like"/>
    <property type="match status" value="1"/>
</dbReference>
<dbReference type="Pfam" id="PF00300">
    <property type="entry name" value="His_Phos_1"/>
    <property type="match status" value="1"/>
</dbReference>
<dbReference type="OrthoDB" id="354304at2759"/>
<feature type="binding site" evidence="3">
    <location>
        <position position="100"/>
    </location>
    <ligand>
        <name>substrate</name>
    </ligand>
</feature>
<dbReference type="AlphaFoldDB" id="A0A3N4M284"/>
<dbReference type="InterPro" id="IPR029033">
    <property type="entry name" value="His_PPase_superfam"/>
</dbReference>